<dbReference type="Gene3D" id="3.80.10.10">
    <property type="entry name" value="Ribonuclease Inhibitor"/>
    <property type="match status" value="2"/>
</dbReference>
<evidence type="ECO:0000256" key="1">
    <source>
        <dbReference type="ARBA" id="ARBA00022614"/>
    </source>
</evidence>
<dbReference type="Pfam" id="PF13855">
    <property type="entry name" value="LRR_8"/>
    <property type="match status" value="2"/>
</dbReference>
<keyword evidence="2" id="KW-0677">Repeat</keyword>
<name>A0A7R8ZZP4_9CRUS</name>
<dbReference type="PROSITE" id="PS51450">
    <property type="entry name" value="LRR"/>
    <property type="match status" value="1"/>
</dbReference>
<keyword evidence="3" id="KW-0472">Membrane</keyword>
<dbReference type="OrthoDB" id="8400687at2759"/>
<evidence type="ECO:0000313" key="5">
    <source>
        <dbReference type="Proteomes" id="UP000677054"/>
    </source>
</evidence>
<dbReference type="Proteomes" id="UP000677054">
    <property type="component" value="Unassembled WGS sequence"/>
</dbReference>
<feature type="transmembrane region" description="Helical" evidence="3">
    <location>
        <begin position="311"/>
        <end position="332"/>
    </location>
</feature>
<dbReference type="SMART" id="SM00369">
    <property type="entry name" value="LRR_TYP"/>
    <property type="match status" value="6"/>
</dbReference>
<dbReference type="AlphaFoldDB" id="A0A7R8ZZP4"/>
<dbReference type="Pfam" id="PF00560">
    <property type="entry name" value="LRR_1"/>
    <property type="match status" value="1"/>
</dbReference>
<accession>A0A7R8ZZP4</accession>
<evidence type="ECO:0000256" key="2">
    <source>
        <dbReference type="ARBA" id="ARBA00022737"/>
    </source>
</evidence>
<keyword evidence="3" id="KW-1133">Transmembrane helix</keyword>
<keyword evidence="3" id="KW-0812">Transmembrane</keyword>
<dbReference type="PANTHER" id="PTHR45617">
    <property type="entry name" value="LEUCINE RICH REPEAT FAMILY PROTEIN"/>
    <property type="match status" value="1"/>
</dbReference>
<evidence type="ECO:0000313" key="4">
    <source>
        <dbReference type="EMBL" id="CAD7240472.1"/>
    </source>
</evidence>
<dbReference type="InterPro" id="IPR003591">
    <property type="entry name" value="Leu-rich_rpt_typical-subtyp"/>
</dbReference>
<dbReference type="EMBL" id="LR899552">
    <property type="protein sequence ID" value="CAD7240472.1"/>
    <property type="molecule type" value="Genomic_DNA"/>
</dbReference>
<organism evidence="4">
    <name type="scientific">Darwinula stevensoni</name>
    <dbReference type="NCBI Taxonomy" id="69355"/>
    <lineage>
        <taxon>Eukaryota</taxon>
        <taxon>Metazoa</taxon>
        <taxon>Ecdysozoa</taxon>
        <taxon>Arthropoda</taxon>
        <taxon>Crustacea</taxon>
        <taxon>Oligostraca</taxon>
        <taxon>Ostracoda</taxon>
        <taxon>Podocopa</taxon>
        <taxon>Podocopida</taxon>
        <taxon>Darwinulocopina</taxon>
        <taxon>Darwinuloidea</taxon>
        <taxon>Darwinulidae</taxon>
        <taxon>Darwinula</taxon>
    </lineage>
</organism>
<dbReference type="InterPro" id="IPR001611">
    <property type="entry name" value="Leu-rich_rpt"/>
</dbReference>
<proteinExistence type="predicted"/>
<reference evidence="4" key="1">
    <citation type="submission" date="2020-11" db="EMBL/GenBank/DDBJ databases">
        <authorList>
            <person name="Tran Van P."/>
        </authorList>
    </citation>
    <scope>NUCLEOTIDE SEQUENCE</scope>
</reference>
<keyword evidence="5" id="KW-1185">Reference proteome</keyword>
<dbReference type="InterPro" id="IPR032675">
    <property type="entry name" value="LRR_dom_sf"/>
</dbReference>
<evidence type="ECO:0000256" key="3">
    <source>
        <dbReference type="SAM" id="Phobius"/>
    </source>
</evidence>
<gene>
    <name evidence="4" type="ORF">DSTB1V02_LOCUS495</name>
</gene>
<sequence>MLLGLLASVSAFKLFGSPQDGIDLCQDNPYNCSPCPDHSLSGRDEGLVCSKRNIAELVEAMNVPPHIQRLDFSQNEIKLVQDGAFAVVGSVKVLDFSRNNLETIDPYAFAEFDELERLFLYKNQLIKLEENTFLGLDSLLELDVRSNNIRTVGENTFQGIPQLKKLDFSYNFFDDVKSLRLSPLKSLEELNLQGMGIKDFSSEDFITLEKLRVLDLSRNGFNEVPASGLESIRDSLEVLDLSGNPITRIRAGDFEHFSSLKVLRLNNMPNLKAVDGFGCKSPKNMEGRIIKELQTDDFDCPETFWQRERSLFLLSVVFLFLTFIIMLIYITLRSGITKKLSPRRQYIQNRGYSRVKGGKDSVYLEWANPDQ</sequence>
<dbReference type="SUPFAM" id="SSF52058">
    <property type="entry name" value="L domain-like"/>
    <property type="match status" value="1"/>
</dbReference>
<protein>
    <submittedName>
        <fullName evidence="4">Uncharacterized protein</fullName>
    </submittedName>
</protein>
<dbReference type="EMBL" id="CAJPEV010000035">
    <property type="protein sequence ID" value="CAG0879211.1"/>
    <property type="molecule type" value="Genomic_DNA"/>
</dbReference>
<keyword evidence="1" id="KW-0433">Leucine-rich repeat</keyword>